<evidence type="ECO:0000256" key="1">
    <source>
        <dbReference type="SAM" id="MobiDB-lite"/>
    </source>
</evidence>
<dbReference type="Proteomes" id="UP001143330">
    <property type="component" value="Unassembled WGS sequence"/>
</dbReference>
<dbReference type="AlphaFoldDB" id="A0A9W6N993"/>
<protein>
    <submittedName>
        <fullName evidence="2">Uncharacterized protein</fullName>
    </submittedName>
</protein>
<evidence type="ECO:0000313" key="2">
    <source>
        <dbReference type="EMBL" id="GLK82242.1"/>
    </source>
</evidence>
<sequence length="109" mass="12215">MVSQSDWLPMMMAIGRASAVVTADMYGPSPEKKARIIGIRPPAARENREPVHREPGGKQRREQAWREAFMLNTAFTTPRQSVARRPVPLAPRMLRRSDGFGALIFLSAL</sequence>
<keyword evidence="3" id="KW-1185">Reference proteome</keyword>
<organism evidence="2 3">
    <name type="scientific">Ancylobacter defluvii</name>
    <dbReference type="NCBI Taxonomy" id="1282440"/>
    <lineage>
        <taxon>Bacteria</taxon>
        <taxon>Pseudomonadati</taxon>
        <taxon>Pseudomonadota</taxon>
        <taxon>Alphaproteobacteria</taxon>
        <taxon>Hyphomicrobiales</taxon>
        <taxon>Xanthobacteraceae</taxon>
        <taxon>Ancylobacter</taxon>
    </lineage>
</organism>
<reference evidence="2" key="1">
    <citation type="journal article" date="2014" name="Int. J. Syst. Evol. Microbiol.">
        <title>Complete genome sequence of Corynebacterium casei LMG S-19264T (=DSM 44701T), isolated from a smear-ripened cheese.</title>
        <authorList>
            <consortium name="US DOE Joint Genome Institute (JGI-PGF)"/>
            <person name="Walter F."/>
            <person name="Albersmeier A."/>
            <person name="Kalinowski J."/>
            <person name="Ruckert C."/>
        </authorList>
    </citation>
    <scope>NUCLEOTIDE SEQUENCE</scope>
    <source>
        <strain evidence="2">VKM B-2789</strain>
    </source>
</reference>
<name>A0A9W6N993_9HYPH</name>
<reference evidence="2" key="2">
    <citation type="submission" date="2023-01" db="EMBL/GenBank/DDBJ databases">
        <authorList>
            <person name="Sun Q."/>
            <person name="Evtushenko L."/>
        </authorList>
    </citation>
    <scope>NUCLEOTIDE SEQUENCE</scope>
    <source>
        <strain evidence="2">VKM B-2789</strain>
    </source>
</reference>
<proteinExistence type="predicted"/>
<feature type="compositionally biased region" description="Basic and acidic residues" evidence="1">
    <location>
        <begin position="43"/>
        <end position="62"/>
    </location>
</feature>
<dbReference type="EMBL" id="BSFM01000001">
    <property type="protein sequence ID" value="GLK82242.1"/>
    <property type="molecule type" value="Genomic_DNA"/>
</dbReference>
<feature type="region of interest" description="Disordered" evidence="1">
    <location>
        <begin position="40"/>
        <end position="62"/>
    </location>
</feature>
<gene>
    <name evidence="2" type="ORF">GCM10017653_03110</name>
</gene>
<accession>A0A9W6N993</accession>
<evidence type="ECO:0000313" key="3">
    <source>
        <dbReference type="Proteomes" id="UP001143330"/>
    </source>
</evidence>
<comment type="caution">
    <text evidence="2">The sequence shown here is derived from an EMBL/GenBank/DDBJ whole genome shotgun (WGS) entry which is preliminary data.</text>
</comment>